<evidence type="ECO:0000313" key="3">
    <source>
        <dbReference type="Proteomes" id="UP000053257"/>
    </source>
</evidence>
<dbReference type="EMBL" id="KN840476">
    <property type="protein sequence ID" value="KIP08649.1"/>
    <property type="molecule type" value="Genomic_DNA"/>
</dbReference>
<protein>
    <submittedName>
        <fullName evidence="2">Uncharacterized protein</fullName>
    </submittedName>
</protein>
<proteinExistence type="predicted"/>
<dbReference type="OrthoDB" id="2943086at2759"/>
<evidence type="ECO:0000256" key="1">
    <source>
        <dbReference type="SAM" id="MobiDB-lite"/>
    </source>
</evidence>
<feature type="compositionally biased region" description="Low complexity" evidence="1">
    <location>
        <begin position="439"/>
        <end position="448"/>
    </location>
</feature>
<dbReference type="AlphaFoldDB" id="A0A0C3NTN8"/>
<name>A0A0C3NTN8_PHLG1</name>
<feature type="compositionally biased region" description="Basic and acidic residues" evidence="1">
    <location>
        <begin position="343"/>
        <end position="352"/>
    </location>
</feature>
<dbReference type="HOGENOM" id="CLU_497908_0_0_1"/>
<dbReference type="STRING" id="745531.A0A0C3NTN8"/>
<feature type="compositionally biased region" description="Polar residues" evidence="1">
    <location>
        <begin position="282"/>
        <end position="291"/>
    </location>
</feature>
<gene>
    <name evidence="2" type="ORF">PHLGIDRAFT_364943</name>
</gene>
<feature type="compositionally biased region" description="Low complexity" evidence="1">
    <location>
        <begin position="455"/>
        <end position="464"/>
    </location>
</feature>
<reference evidence="2 3" key="1">
    <citation type="journal article" date="2014" name="PLoS Genet.">
        <title>Analysis of the Phlebiopsis gigantea genome, transcriptome and secretome provides insight into its pioneer colonization strategies of wood.</title>
        <authorList>
            <person name="Hori C."/>
            <person name="Ishida T."/>
            <person name="Igarashi K."/>
            <person name="Samejima M."/>
            <person name="Suzuki H."/>
            <person name="Master E."/>
            <person name="Ferreira P."/>
            <person name="Ruiz-Duenas F.J."/>
            <person name="Held B."/>
            <person name="Canessa P."/>
            <person name="Larrondo L.F."/>
            <person name="Schmoll M."/>
            <person name="Druzhinina I.S."/>
            <person name="Kubicek C.P."/>
            <person name="Gaskell J.A."/>
            <person name="Kersten P."/>
            <person name="St John F."/>
            <person name="Glasner J."/>
            <person name="Sabat G."/>
            <person name="Splinter BonDurant S."/>
            <person name="Syed K."/>
            <person name="Yadav J."/>
            <person name="Mgbeahuruike A.C."/>
            <person name="Kovalchuk A."/>
            <person name="Asiegbu F.O."/>
            <person name="Lackner G."/>
            <person name="Hoffmeister D."/>
            <person name="Rencoret J."/>
            <person name="Gutierrez A."/>
            <person name="Sun H."/>
            <person name="Lindquist E."/>
            <person name="Barry K."/>
            <person name="Riley R."/>
            <person name="Grigoriev I.V."/>
            <person name="Henrissat B."/>
            <person name="Kues U."/>
            <person name="Berka R.M."/>
            <person name="Martinez A.T."/>
            <person name="Covert S.F."/>
            <person name="Blanchette R.A."/>
            <person name="Cullen D."/>
        </authorList>
    </citation>
    <scope>NUCLEOTIDE SEQUENCE [LARGE SCALE GENOMIC DNA]</scope>
    <source>
        <strain evidence="2 3">11061_1 CR5-6</strain>
    </source>
</reference>
<feature type="region of interest" description="Disordered" evidence="1">
    <location>
        <begin position="282"/>
        <end position="382"/>
    </location>
</feature>
<dbReference type="Proteomes" id="UP000053257">
    <property type="component" value="Unassembled WGS sequence"/>
</dbReference>
<feature type="compositionally biased region" description="Polar residues" evidence="1">
    <location>
        <begin position="305"/>
        <end position="319"/>
    </location>
</feature>
<organism evidence="2 3">
    <name type="scientific">Phlebiopsis gigantea (strain 11061_1 CR5-6)</name>
    <name type="common">White-rot fungus</name>
    <name type="synonym">Peniophora gigantea</name>
    <dbReference type="NCBI Taxonomy" id="745531"/>
    <lineage>
        <taxon>Eukaryota</taxon>
        <taxon>Fungi</taxon>
        <taxon>Dikarya</taxon>
        <taxon>Basidiomycota</taxon>
        <taxon>Agaricomycotina</taxon>
        <taxon>Agaricomycetes</taxon>
        <taxon>Polyporales</taxon>
        <taxon>Phanerochaetaceae</taxon>
        <taxon>Phlebiopsis</taxon>
    </lineage>
</organism>
<evidence type="ECO:0000313" key="2">
    <source>
        <dbReference type="EMBL" id="KIP08649.1"/>
    </source>
</evidence>
<accession>A0A0C3NTN8</accession>
<feature type="region of interest" description="Disordered" evidence="1">
    <location>
        <begin position="424"/>
        <end position="472"/>
    </location>
</feature>
<keyword evidence="3" id="KW-1185">Reference proteome</keyword>
<sequence length="548" mass="60189">MTCDDPFEVQEDDLESWVDVSCDWWRCSYEDVEWTYVRRYHWTDTGVKLTIHSRPPCYHGTLYNAKAAYGYDDETSHDLELNPELVGVKVTEDALEAYERDVGICDQFQAFPQFTFDAGLLLPEDPSEDDIRDSREDWARQVDELLGGVLEPLCSDLPVCLPDDGIIMWDLDALDHSYDSDNMPDVVDLTYSDTSVESDPMPTTPPGDKKSYAEVLFDHLATPTHAGTVVSPLPSKPLNASALSFIPSVFLEQRSPSPTADEPYVSPTYEFHFPSLSGNAASRANTRSLPPSLQRDEHGFYNEVPSESTETQSAMQSRAVTPKRSPAAGVRSFLGSSPKQGSKTREMVDRLRSSSGGSRRSRKHKGEANAQRHSVDNAIPQTAKDAEGWITGVHTQPSSSHKRSKSHNKSGDWVEGLFQCRGGHAKAEHGQRSHKRAASHAPAASANHAPPPPSSVSSSPTSSSFGNPQTPINTQFPLPQFYAFQSPYAAYPGSYPIPPQGPAIQMMQGPWPVGPMVPAHAAYVLSPPMYGPSASPYDTRKVSPPRLA</sequence>